<organism evidence="2 3">
    <name type="scientific">Neurospora intermedia</name>
    <dbReference type="NCBI Taxonomy" id="5142"/>
    <lineage>
        <taxon>Eukaryota</taxon>
        <taxon>Fungi</taxon>
        <taxon>Dikarya</taxon>
        <taxon>Ascomycota</taxon>
        <taxon>Pezizomycotina</taxon>
        <taxon>Sordariomycetes</taxon>
        <taxon>Sordariomycetidae</taxon>
        <taxon>Sordariales</taxon>
        <taxon>Sordariaceae</taxon>
        <taxon>Neurospora</taxon>
    </lineage>
</organism>
<keyword evidence="1" id="KW-0812">Transmembrane</keyword>
<evidence type="ECO:0000313" key="2">
    <source>
        <dbReference type="EMBL" id="KAL0465953.1"/>
    </source>
</evidence>
<dbReference type="Proteomes" id="UP001451303">
    <property type="component" value="Unassembled WGS sequence"/>
</dbReference>
<sequence>MSRYPPCLDDKWCEEAEGRPRRGSGLHFLMRPNLRPNSISSHPPRPHQPILCINVSHLGHILRLFPQLPQFPSIFILSCLLAWYLQPLPNVLIIRSLPADRLGAELVGLAEKAGICWPIICIVVFSLASLTVMLRDGDGNGYCFMHIDAQADGSRREMRGRGTLAMAVSEGEGDTVLA</sequence>
<feature type="transmembrane region" description="Helical" evidence="1">
    <location>
        <begin position="74"/>
        <end position="94"/>
    </location>
</feature>
<feature type="transmembrane region" description="Helical" evidence="1">
    <location>
        <begin position="115"/>
        <end position="134"/>
    </location>
</feature>
<gene>
    <name evidence="2" type="ORF">QR685DRAFT_581323</name>
</gene>
<evidence type="ECO:0000313" key="3">
    <source>
        <dbReference type="Proteomes" id="UP001451303"/>
    </source>
</evidence>
<accession>A0ABR3CZV1</accession>
<keyword evidence="1" id="KW-1133">Transmembrane helix</keyword>
<keyword evidence="1" id="KW-0472">Membrane</keyword>
<dbReference type="EMBL" id="JAVLET010000014">
    <property type="protein sequence ID" value="KAL0465953.1"/>
    <property type="molecule type" value="Genomic_DNA"/>
</dbReference>
<protein>
    <submittedName>
        <fullName evidence="2">Uncharacterized protein</fullName>
    </submittedName>
</protein>
<name>A0ABR3CZV1_NEUIN</name>
<comment type="caution">
    <text evidence="2">The sequence shown here is derived from an EMBL/GenBank/DDBJ whole genome shotgun (WGS) entry which is preliminary data.</text>
</comment>
<keyword evidence="3" id="KW-1185">Reference proteome</keyword>
<evidence type="ECO:0000256" key="1">
    <source>
        <dbReference type="SAM" id="Phobius"/>
    </source>
</evidence>
<proteinExistence type="predicted"/>
<reference evidence="2 3" key="1">
    <citation type="submission" date="2023-09" db="EMBL/GenBank/DDBJ databases">
        <title>Multi-omics analysis of a traditional fermented food reveals byproduct-associated fungal strains for waste-to-food upcycling.</title>
        <authorList>
            <consortium name="Lawrence Berkeley National Laboratory"/>
            <person name="Rekdal V.M."/>
            <person name="Villalobos-Escobedo J.M."/>
            <person name="Rodriguez-Valeron N."/>
            <person name="Garcia M.O."/>
            <person name="Vasquez D.P."/>
            <person name="Damayanti I."/>
            <person name="Sorensen P.M."/>
            <person name="Baidoo E.E."/>
            <person name="De Carvalho A.C."/>
            <person name="Riley R."/>
            <person name="Lipzen A."/>
            <person name="He G."/>
            <person name="Yan M."/>
            <person name="Haridas S."/>
            <person name="Daum C."/>
            <person name="Yoshinaga Y."/>
            <person name="Ng V."/>
            <person name="Grigoriev I.V."/>
            <person name="Munk R."/>
            <person name="Nuraida L."/>
            <person name="Wijaya C.H."/>
            <person name="Morales P.-C."/>
            <person name="Keasling J.D."/>
        </authorList>
    </citation>
    <scope>NUCLEOTIDE SEQUENCE [LARGE SCALE GENOMIC DNA]</scope>
    <source>
        <strain evidence="2 3">FGSC 2613</strain>
    </source>
</reference>